<dbReference type="InterPro" id="IPR006530">
    <property type="entry name" value="YD"/>
</dbReference>
<evidence type="ECO:0000313" key="6">
    <source>
        <dbReference type="Proteomes" id="UP000183287"/>
    </source>
</evidence>
<sequence>MHIILSAKEGYWKLSVIKFEIKKWFNHYDYATTRRPVKFLYFINFILHILGLLTLLLQGLASRFACSGDIKSQKCFIVFCLSCLLIENQAAWATSIDDRYAAIPRQNRDLKEIKEGTGSTPLAACKDYFLKNSYPPFLPPKLEVSAEGVVIFWDPHEEPYSVRGPACTGFLSDNPKNPEPFAFELYRRGEIDFFKNMGNDCSSVTNNGTNPVNIGTGNKFQNETDYISNTLSFSRTFNNGVRSLNLGNGWSSNFDRFIRRDTLFPDSTIFLYRENGSVLLFHLFDNNWTPDADNSDRLTELKDVNGTLIGWQYLVSIEDSVETYNPSGQLLSIADRAGRTQSFIYDTDNRLIAVNDDVGRALRLTYDSSNRIATLTDLAGGIYRYSYDTSGNLTGVTYPDNTFRIYHYNEPAYTSDSDLPYALTGITDENGVRFATYRYAQGGETISTEHANGINRYQLTYNSDNSTTVTDPIGTQRTYYFQTVLGVVKSAGQSQPGGSGCGPTASSIIYDDNGNITSETDFNGNKTCYSYDLSRNLEIARIEGLSAEQTCPDNLVSYTPTANTTTTERVILTDWHSIFYLPIRTTEAERETSIEYDNYGNLTRYSLKDLATQATRTWTASYLYHPNMPGVMIQSMMDGPRTDVADITTLDYYAPDATCISEHSGCRGQIKQITNALGHVTQITRYNPHGQPEEIIDPNGLITTLTYDARQRLLSRTIGGETTQYDYDAVGELIKLTHPDGSFIRYSYDPAHRLIQIADNLGNRTDYTLDAIGNRIKEEVFDPVNTLTQTRQREFDALNRLWKAIGAQNQINELGYDPNGNLKQSRNPLARITTQKFDVLDRLIQINDPAGGPSQQTYDVLDRVVSVTDPKAVTTTYTYNGLNDLIRENSADRGTTTYTYDTTGNLVSRTDARGIVEMTTYDALNRPINRTYTTQTGIPGTAAITWHYD</sequence>
<dbReference type="Pfam" id="PF25023">
    <property type="entry name" value="TEN_YD-shell"/>
    <property type="match status" value="2"/>
</dbReference>
<evidence type="ECO:0000256" key="2">
    <source>
        <dbReference type="SAM" id="Phobius"/>
    </source>
</evidence>
<feature type="domain" description="Teneurin-like YD-shell" evidence="4">
    <location>
        <begin position="291"/>
        <end position="608"/>
    </location>
</feature>
<dbReference type="AlphaFoldDB" id="A0A1I4TRS7"/>
<dbReference type="Gene3D" id="2.180.10.10">
    <property type="entry name" value="RHS repeat-associated core"/>
    <property type="match status" value="2"/>
</dbReference>
<dbReference type="InterPro" id="IPR045351">
    <property type="entry name" value="DUF6531"/>
</dbReference>
<protein>
    <submittedName>
        <fullName evidence="5">YD repeat-containing protein</fullName>
    </submittedName>
</protein>
<organism evidence="5 6">
    <name type="scientific">Nitrosomonas communis</name>
    <dbReference type="NCBI Taxonomy" id="44574"/>
    <lineage>
        <taxon>Bacteria</taxon>
        <taxon>Pseudomonadati</taxon>
        <taxon>Pseudomonadota</taxon>
        <taxon>Betaproteobacteria</taxon>
        <taxon>Nitrosomonadales</taxon>
        <taxon>Nitrosomonadaceae</taxon>
        <taxon>Nitrosomonas</taxon>
    </lineage>
</organism>
<keyword evidence="2" id="KW-0812">Transmembrane</keyword>
<keyword evidence="1" id="KW-0677">Repeat</keyword>
<dbReference type="PANTHER" id="PTHR32305">
    <property type="match status" value="1"/>
</dbReference>
<dbReference type="Pfam" id="PF20148">
    <property type="entry name" value="DUF6531"/>
    <property type="match status" value="1"/>
</dbReference>
<dbReference type="EMBL" id="FOUB01000054">
    <property type="protein sequence ID" value="SFM79444.1"/>
    <property type="molecule type" value="Genomic_DNA"/>
</dbReference>
<gene>
    <name evidence="5" type="ORF">SAMN05421863_10544</name>
</gene>
<dbReference type="InterPro" id="IPR050708">
    <property type="entry name" value="T6SS_VgrG/RHS"/>
</dbReference>
<accession>A0A1I4TRS7</accession>
<keyword evidence="2" id="KW-1133">Transmembrane helix</keyword>
<dbReference type="InterPro" id="IPR056823">
    <property type="entry name" value="TEN-like_YD-shell"/>
</dbReference>
<proteinExistence type="predicted"/>
<keyword evidence="6" id="KW-1185">Reference proteome</keyword>
<feature type="domain" description="Teneurin-like YD-shell" evidence="4">
    <location>
        <begin position="685"/>
        <end position="768"/>
    </location>
</feature>
<dbReference type="PANTHER" id="PTHR32305:SF15">
    <property type="entry name" value="PROTEIN RHSA-RELATED"/>
    <property type="match status" value="1"/>
</dbReference>
<evidence type="ECO:0000259" key="3">
    <source>
        <dbReference type="Pfam" id="PF20148"/>
    </source>
</evidence>
<evidence type="ECO:0000259" key="4">
    <source>
        <dbReference type="Pfam" id="PF25023"/>
    </source>
</evidence>
<dbReference type="NCBIfam" id="TIGR01643">
    <property type="entry name" value="YD_repeat_2x"/>
    <property type="match status" value="7"/>
</dbReference>
<dbReference type="InterPro" id="IPR031325">
    <property type="entry name" value="RHS_repeat"/>
</dbReference>
<evidence type="ECO:0000256" key="1">
    <source>
        <dbReference type="ARBA" id="ARBA00022737"/>
    </source>
</evidence>
<feature type="domain" description="DUF6531" evidence="3">
    <location>
        <begin position="210"/>
        <end position="281"/>
    </location>
</feature>
<dbReference type="Proteomes" id="UP000183287">
    <property type="component" value="Unassembled WGS sequence"/>
</dbReference>
<reference evidence="6" key="1">
    <citation type="submission" date="2016-10" db="EMBL/GenBank/DDBJ databases">
        <authorList>
            <person name="Varghese N."/>
            <person name="Submissions S."/>
        </authorList>
    </citation>
    <scope>NUCLEOTIDE SEQUENCE [LARGE SCALE GENOMIC DNA]</scope>
    <source>
        <strain evidence="6">Nm44</strain>
    </source>
</reference>
<dbReference type="Gene3D" id="3.90.930.1">
    <property type="match status" value="1"/>
</dbReference>
<feature type="transmembrane region" description="Helical" evidence="2">
    <location>
        <begin position="39"/>
        <end position="61"/>
    </location>
</feature>
<dbReference type="Pfam" id="PF05593">
    <property type="entry name" value="RHS_repeat"/>
    <property type="match status" value="2"/>
</dbReference>
<evidence type="ECO:0000313" key="5">
    <source>
        <dbReference type="EMBL" id="SFM79444.1"/>
    </source>
</evidence>
<keyword evidence="2" id="KW-0472">Membrane</keyword>
<name>A0A1I4TRS7_9PROT</name>